<evidence type="ECO:0000313" key="2">
    <source>
        <dbReference type="Proteomes" id="UP000792457"/>
    </source>
</evidence>
<reference evidence="1" key="1">
    <citation type="submission" date="2013-04" db="EMBL/GenBank/DDBJ databases">
        <authorList>
            <person name="Qu J."/>
            <person name="Murali S.C."/>
            <person name="Bandaranaike D."/>
            <person name="Bellair M."/>
            <person name="Blankenburg K."/>
            <person name="Chao H."/>
            <person name="Dinh H."/>
            <person name="Doddapaneni H."/>
            <person name="Downs B."/>
            <person name="Dugan-Rocha S."/>
            <person name="Elkadiri S."/>
            <person name="Gnanaolivu R.D."/>
            <person name="Hernandez B."/>
            <person name="Javaid M."/>
            <person name="Jayaseelan J.C."/>
            <person name="Lee S."/>
            <person name="Li M."/>
            <person name="Ming W."/>
            <person name="Munidasa M."/>
            <person name="Muniz J."/>
            <person name="Nguyen L."/>
            <person name="Ongeri F."/>
            <person name="Osuji N."/>
            <person name="Pu L.-L."/>
            <person name="Puazo M."/>
            <person name="Qu C."/>
            <person name="Quiroz J."/>
            <person name="Raj R."/>
            <person name="Weissenberger G."/>
            <person name="Xin Y."/>
            <person name="Zou X."/>
            <person name="Han Y."/>
            <person name="Richards S."/>
            <person name="Worley K."/>
            <person name="Muzny D."/>
            <person name="Gibbs R."/>
        </authorList>
    </citation>
    <scope>NUCLEOTIDE SEQUENCE</scope>
    <source>
        <strain evidence="1">Sampled in the wild</strain>
    </source>
</reference>
<organism evidence="1 2">
    <name type="scientific">Ladona fulva</name>
    <name type="common">Scarce chaser dragonfly</name>
    <name type="synonym">Libellula fulva</name>
    <dbReference type="NCBI Taxonomy" id="123851"/>
    <lineage>
        <taxon>Eukaryota</taxon>
        <taxon>Metazoa</taxon>
        <taxon>Ecdysozoa</taxon>
        <taxon>Arthropoda</taxon>
        <taxon>Hexapoda</taxon>
        <taxon>Insecta</taxon>
        <taxon>Pterygota</taxon>
        <taxon>Palaeoptera</taxon>
        <taxon>Odonata</taxon>
        <taxon>Epiprocta</taxon>
        <taxon>Anisoptera</taxon>
        <taxon>Libelluloidea</taxon>
        <taxon>Libellulidae</taxon>
        <taxon>Ladona</taxon>
    </lineage>
</organism>
<keyword evidence="2" id="KW-1185">Reference proteome</keyword>
<proteinExistence type="predicted"/>
<accession>A0A8K0KLQ8</accession>
<gene>
    <name evidence="1" type="ORF">J437_LFUL012408</name>
</gene>
<dbReference type="AlphaFoldDB" id="A0A8K0KLQ8"/>
<reference evidence="1" key="2">
    <citation type="submission" date="2017-10" db="EMBL/GenBank/DDBJ databases">
        <title>Ladona fulva Genome sequencing and assembly.</title>
        <authorList>
            <person name="Murali S."/>
            <person name="Richards S."/>
            <person name="Bandaranaike D."/>
            <person name="Bellair M."/>
            <person name="Blankenburg K."/>
            <person name="Chao H."/>
            <person name="Dinh H."/>
            <person name="Doddapaneni H."/>
            <person name="Dugan-Rocha S."/>
            <person name="Elkadiri S."/>
            <person name="Gnanaolivu R."/>
            <person name="Hernandez B."/>
            <person name="Skinner E."/>
            <person name="Javaid M."/>
            <person name="Lee S."/>
            <person name="Li M."/>
            <person name="Ming W."/>
            <person name="Munidasa M."/>
            <person name="Muniz J."/>
            <person name="Nguyen L."/>
            <person name="Hughes D."/>
            <person name="Osuji N."/>
            <person name="Pu L.-L."/>
            <person name="Puazo M."/>
            <person name="Qu C."/>
            <person name="Quiroz J."/>
            <person name="Raj R."/>
            <person name="Weissenberger G."/>
            <person name="Xin Y."/>
            <person name="Zou X."/>
            <person name="Han Y."/>
            <person name="Worley K."/>
            <person name="Muzny D."/>
            <person name="Gibbs R."/>
        </authorList>
    </citation>
    <scope>NUCLEOTIDE SEQUENCE</scope>
    <source>
        <strain evidence="1">Sampled in the wild</strain>
    </source>
</reference>
<sequence>MQRKSDSKNQEEMEEVELVRKRTVRGTNQNVQVLEQHQMRIQVMRRSKMKVKRIMKKMKEKGRMWMMRGVGLKMKRVMSKERRRKKEAVKKSSL</sequence>
<evidence type="ECO:0000313" key="1">
    <source>
        <dbReference type="EMBL" id="KAG8237609.1"/>
    </source>
</evidence>
<protein>
    <submittedName>
        <fullName evidence="1">Uncharacterized protein</fullName>
    </submittedName>
</protein>
<name>A0A8K0KLQ8_LADFU</name>
<dbReference type="Proteomes" id="UP000792457">
    <property type="component" value="Unassembled WGS sequence"/>
</dbReference>
<comment type="caution">
    <text evidence="1">The sequence shown here is derived from an EMBL/GenBank/DDBJ whole genome shotgun (WGS) entry which is preliminary data.</text>
</comment>
<dbReference type="EMBL" id="KZ309191">
    <property type="protein sequence ID" value="KAG8237609.1"/>
    <property type="molecule type" value="Genomic_DNA"/>
</dbReference>